<dbReference type="InterPro" id="IPR044644">
    <property type="entry name" value="DinF-like"/>
</dbReference>
<proteinExistence type="inferred from homology"/>
<dbReference type="GO" id="GO:0005886">
    <property type="term" value="C:plasma membrane"/>
    <property type="evidence" value="ECO:0007669"/>
    <property type="project" value="TreeGrafter"/>
</dbReference>
<dbReference type="EMBL" id="QHHQ01000001">
    <property type="protein sequence ID" value="RAI03586.1"/>
    <property type="molecule type" value="Genomic_DNA"/>
</dbReference>
<accession>A0A8B2P0B8</accession>
<evidence type="ECO:0000256" key="2">
    <source>
        <dbReference type="ARBA" id="ARBA00010199"/>
    </source>
</evidence>
<dbReference type="AlphaFoldDB" id="A0A8B2P0B8"/>
<feature type="transmembrane region" description="Helical" evidence="6">
    <location>
        <begin position="416"/>
        <end position="435"/>
    </location>
</feature>
<dbReference type="PANTHER" id="PTHR42893:SF46">
    <property type="entry name" value="PROTEIN DETOXIFICATION 44, CHLOROPLASTIC"/>
    <property type="match status" value="1"/>
</dbReference>
<sequence>MIAVSRTPRPFAVTLRMVAGIAVPMTLAYLSTPLIGIVDVAVIGQLGDAALIGAVALGALLFDFLGVSLNFLRSGTTGLVAQAMGAEDREAEAMVLWRALLLAFGAGLLVVVLHRPLLSAFLVAMGPSDAVATATRDYFTVRAFAMPLMLANYAILGWLLGLGRARVALVLQLLIGLTNVAGSVLLVMGLGYGVAGAAAASVFAELVTALAGGVVVMRALGRRPRPSLAAVLERAGFMRMVAVNRDIFVRSMLLIGTFSFFSAVGARFGDVTLAANALLLNIFLLGGYFLDGLATAAEQLTGRSIGAHYRPAFDKTVTLSVIIGGAMAALLALLALVFGDAFVYALTTAEDVRTAALAFLPWAAMTPIAGALAFIMDGIYIGATWSAMMRNMMIVSTLVFLAVWAVAVPAMGNHGLWLALLVFLGARGVTLYLAVPSRANATFGAAG</sequence>
<feature type="transmembrane region" description="Helical" evidence="6">
    <location>
        <begin position="274"/>
        <end position="296"/>
    </location>
</feature>
<dbReference type="CDD" id="cd13136">
    <property type="entry name" value="MATE_DinF_like"/>
    <property type="match status" value="1"/>
</dbReference>
<dbReference type="GO" id="GO:0042910">
    <property type="term" value="F:xenobiotic transmembrane transporter activity"/>
    <property type="evidence" value="ECO:0007669"/>
    <property type="project" value="InterPro"/>
</dbReference>
<keyword evidence="4 6" id="KW-1133">Transmembrane helix</keyword>
<dbReference type="NCBIfam" id="TIGR00797">
    <property type="entry name" value="matE"/>
    <property type="match status" value="1"/>
</dbReference>
<keyword evidence="3 6" id="KW-0812">Transmembrane</keyword>
<protein>
    <submittedName>
        <fullName evidence="7">MATE family efflux transporter</fullName>
    </submittedName>
</protein>
<feature type="transmembrane region" description="Helical" evidence="6">
    <location>
        <begin position="359"/>
        <end position="380"/>
    </location>
</feature>
<evidence type="ECO:0000256" key="6">
    <source>
        <dbReference type="SAM" id="Phobius"/>
    </source>
</evidence>
<dbReference type="Proteomes" id="UP000249590">
    <property type="component" value="Unassembled WGS sequence"/>
</dbReference>
<reference evidence="7 8" key="1">
    <citation type="submission" date="2018-05" db="EMBL/GenBank/DDBJ databases">
        <title>Acuticoccus sediminis sp. nov., isolated from deep-sea sediment of Indian Ocean.</title>
        <authorList>
            <person name="Liu X."/>
            <person name="Lai Q."/>
            <person name="Du Y."/>
            <person name="Sun F."/>
            <person name="Zhang X."/>
            <person name="Wang S."/>
            <person name="Shao Z."/>
        </authorList>
    </citation>
    <scope>NUCLEOTIDE SEQUENCE [LARGE SCALE GENOMIC DNA]</scope>
    <source>
        <strain evidence="7 8">PTG4-2</strain>
    </source>
</reference>
<evidence type="ECO:0000256" key="3">
    <source>
        <dbReference type="ARBA" id="ARBA00022692"/>
    </source>
</evidence>
<feature type="transmembrane region" description="Helical" evidence="6">
    <location>
        <begin position="247"/>
        <end position="268"/>
    </location>
</feature>
<comment type="similarity">
    <text evidence="2">Belongs to the multi antimicrobial extrusion (MATE) (TC 2.A.66.1) family.</text>
</comment>
<keyword evidence="5 6" id="KW-0472">Membrane</keyword>
<evidence type="ECO:0000313" key="7">
    <source>
        <dbReference type="EMBL" id="RAI03586.1"/>
    </source>
</evidence>
<comment type="caution">
    <text evidence="7">The sequence shown here is derived from an EMBL/GenBank/DDBJ whole genome shotgun (WGS) entry which is preliminary data.</text>
</comment>
<feature type="transmembrane region" description="Helical" evidence="6">
    <location>
        <begin position="21"/>
        <end position="43"/>
    </location>
</feature>
<feature type="transmembrane region" description="Helical" evidence="6">
    <location>
        <begin position="138"/>
        <end position="160"/>
    </location>
</feature>
<evidence type="ECO:0000256" key="1">
    <source>
        <dbReference type="ARBA" id="ARBA00004141"/>
    </source>
</evidence>
<feature type="transmembrane region" description="Helical" evidence="6">
    <location>
        <begin position="49"/>
        <end position="72"/>
    </location>
</feature>
<dbReference type="GO" id="GO:0015297">
    <property type="term" value="F:antiporter activity"/>
    <property type="evidence" value="ECO:0007669"/>
    <property type="project" value="InterPro"/>
</dbReference>
<evidence type="ECO:0000313" key="8">
    <source>
        <dbReference type="Proteomes" id="UP000249590"/>
    </source>
</evidence>
<comment type="subcellular location">
    <subcellularLocation>
        <location evidence="1">Membrane</location>
        <topology evidence="1">Multi-pass membrane protein</topology>
    </subcellularLocation>
</comment>
<evidence type="ECO:0000256" key="4">
    <source>
        <dbReference type="ARBA" id="ARBA00022989"/>
    </source>
</evidence>
<keyword evidence="8" id="KW-1185">Reference proteome</keyword>
<dbReference type="PANTHER" id="PTHR42893">
    <property type="entry name" value="PROTEIN DETOXIFICATION 44, CHLOROPLASTIC-RELATED"/>
    <property type="match status" value="1"/>
</dbReference>
<feature type="transmembrane region" description="Helical" evidence="6">
    <location>
        <begin position="317"/>
        <end position="339"/>
    </location>
</feature>
<dbReference type="InterPro" id="IPR002528">
    <property type="entry name" value="MATE_fam"/>
</dbReference>
<dbReference type="OrthoDB" id="9789527at2"/>
<feature type="transmembrane region" description="Helical" evidence="6">
    <location>
        <begin position="93"/>
        <end position="118"/>
    </location>
</feature>
<dbReference type="Pfam" id="PF01554">
    <property type="entry name" value="MatE"/>
    <property type="match status" value="2"/>
</dbReference>
<feature type="transmembrane region" description="Helical" evidence="6">
    <location>
        <begin position="194"/>
        <end position="217"/>
    </location>
</feature>
<feature type="transmembrane region" description="Helical" evidence="6">
    <location>
        <begin position="167"/>
        <end position="188"/>
    </location>
</feature>
<feature type="transmembrane region" description="Helical" evidence="6">
    <location>
        <begin position="392"/>
        <end position="410"/>
    </location>
</feature>
<gene>
    <name evidence="7" type="ORF">DLJ53_03600</name>
</gene>
<evidence type="ECO:0000256" key="5">
    <source>
        <dbReference type="ARBA" id="ARBA00023136"/>
    </source>
</evidence>
<organism evidence="7 8">
    <name type="scientific">Acuticoccus sediminis</name>
    <dbReference type="NCBI Taxonomy" id="2184697"/>
    <lineage>
        <taxon>Bacteria</taxon>
        <taxon>Pseudomonadati</taxon>
        <taxon>Pseudomonadota</taxon>
        <taxon>Alphaproteobacteria</taxon>
        <taxon>Hyphomicrobiales</taxon>
        <taxon>Amorphaceae</taxon>
        <taxon>Acuticoccus</taxon>
    </lineage>
</organism>
<dbReference type="RefSeq" id="WP_111342411.1">
    <property type="nucleotide sequence ID" value="NZ_JAIWKD010000001.1"/>
</dbReference>
<name>A0A8B2P0B8_9HYPH</name>